<keyword evidence="2" id="KW-1185">Reference proteome</keyword>
<evidence type="ECO:0000313" key="1">
    <source>
        <dbReference type="EMBL" id="KAG0410573.1"/>
    </source>
</evidence>
<reference evidence="1 2" key="1">
    <citation type="journal article" date="2020" name="Cell">
        <title>Large-Scale Comparative Analyses of Tick Genomes Elucidate Their Genetic Diversity and Vector Capacities.</title>
        <authorList>
            <consortium name="Tick Genome and Microbiome Consortium (TIGMIC)"/>
            <person name="Jia N."/>
            <person name="Wang J."/>
            <person name="Shi W."/>
            <person name="Du L."/>
            <person name="Sun Y."/>
            <person name="Zhan W."/>
            <person name="Jiang J.F."/>
            <person name="Wang Q."/>
            <person name="Zhang B."/>
            <person name="Ji P."/>
            <person name="Bell-Sakyi L."/>
            <person name="Cui X.M."/>
            <person name="Yuan T.T."/>
            <person name="Jiang B.G."/>
            <person name="Yang W.F."/>
            <person name="Lam T.T."/>
            <person name="Chang Q.C."/>
            <person name="Ding S.J."/>
            <person name="Wang X.J."/>
            <person name="Zhu J.G."/>
            <person name="Ruan X.D."/>
            <person name="Zhao L."/>
            <person name="Wei J.T."/>
            <person name="Ye R.Z."/>
            <person name="Que T.C."/>
            <person name="Du C.H."/>
            <person name="Zhou Y.H."/>
            <person name="Cheng J.X."/>
            <person name="Dai P.F."/>
            <person name="Guo W.B."/>
            <person name="Han X.H."/>
            <person name="Huang E.J."/>
            <person name="Li L.F."/>
            <person name="Wei W."/>
            <person name="Gao Y.C."/>
            <person name="Liu J.Z."/>
            <person name="Shao H.Z."/>
            <person name="Wang X."/>
            <person name="Wang C.C."/>
            <person name="Yang T.C."/>
            <person name="Huo Q.B."/>
            <person name="Li W."/>
            <person name="Chen H.Y."/>
            <person name="Chen S.E."/>
            <person name="Zhou L.G."/>
            <person name="Ni X.B."/>
            <person name="Tian J.H."/>
            <person name="Sheng Y."/>
            <person name="Liu T."/>
            <person name="Pan Y.S."/>
            <person name="Xia L.Y."/>
            <person name="Li J."/>
            <person name="Zhao F."/>
            <person name="Cao W.C."/>
        </authorList>
    </citation>
    <scope>NUCLEOTIDE SEQUENCE [LARGE SCALE GENOMIC DNA]</scope>
    <source>
        <strain evidence="1">Iper-2018</strain>
    </source>
</reference>
<name>A0AC60NTV0_IXOPE</name>
<evidence type="ECO:0000313" key="2">
    <source>
        <dbReference type="Proteomes" id="UP000805193"/>
    </source>
</evidence>
<feature type="non-terminal residue" evidence="1">
    <location>
        <position position="723"/>
    </location>
</feature>
<protein>
    <submittedName>
        <fullName evidence="1">Uncharacterized protein</fullName>
    </submittedName>
</protein>
<organism evidence="1 2">
    <name type="scientific">Ixodes persulcatus</name>
    <name type="common">Taiga tick</name>
    <dbReference type="NCBI Taxonomy" id="34615"/>
    <lineage>
        <taxon>Eukaryota</taxon>
        <taxon>Metazoa</taxon>
        <taxon>Ecdysozoa</taxon>
        <taxon>Arthropoda</taxon>
        <taxon>Chelicerata</taxon>
        <taxon>Arachnida</taxon>
        <taxon>Acari</taxon>
        <taxon>Parasitiformes</taxon>
        <taxon>Ixodida</taxon>
        <taxon>Ixodoidea</taxon>
        <taxon>Ixodidae</taxon>
        <taxon>Ixodinae</taxon>
        <taxon>Ixodes</taxon>
    </lineage>
</organism>
<dbReference type="Proteomes" id="UP000805193">
    <property type="component" value="Unassembled WGS sequence"/>
</dbReference>
<proteinExistence type="predicted"/>
<accession>A0AC60NTV0</accession>
<sequence length="723" mass="79377">MSVMDTEVSTTTDGQCADDVGVTSSTALGESEAIPEPKPELKPDPDDGSEVSSSNPYPQRVPFKMPLVIGPRPGKQKFLKSGAKPLAQCIDLPQPSNSPEPGQEPGSNRELGDLPDQGSGADPGVPRSSETLVSTCAGVPYTEPPWSGVPDREYSFQVIKNGVIQASVALDKPFLVVGRKEDCDVMMEHPSVSRYHAVVQFRAAVEEKSKSGFYVYDLDSTHGTFVNKEQIHAKSYKRLNVGHMVKFGGSSRTFILEGPAEDQEEECPLTVTELKALRKQREDEAREREAKAKVQAEADAAKEEQAGIDWGMGDDAEDEDPSTENPFALSAANEDLYLDDPKKTLRGWFEREGYEMQYHVEEKGYSHFVCTIELPIDSPNGMSVIAEASVKGKKKEAVVACALEACRILDQHGELRKSCHGEPRRSTAHFSGARNARLTRAANARRRTGRRTTSTDSDEDTFLDRTGTIEKKREMRKKMVKREDTVDTYDTLVEKLRAVEEEVAKVQAKLESSKQAAKEAEADAEDSLEAFMSSLKSKTLADKSQRSKLRQELATLLQERTRLVRLANVAKPTHLPPLTSALLKSQSKSDAAAKKLLPMTGSMKGHPLRRKKPTPVSTPTMVTPFQLGPDNVVEEEEEEEDDDDNDAAAGKEGGEQSQPQQPAESGKKDNQTARMESESIAETGDAMDEDDKPAIIGPARPPSSVLEFVKKDQESSKKASEKK</sequence>
<gene>
    <name evidence="1" type="ORF">HPB47_012310</name>
</gene>
<dbReference type="EMBL" id="JABSTQ010011511">
    <property type="protein sequence ID" value="KAG0410573.1"/>
    <property type="molecule type" value="Genomic_DNA"/>
</dbReference>
<comment type="caution">
    <text evidence="1">The sequence shown here is derived from an EMBL/GenBank/DDBJ whole genome shotgun (WGS) entry which is preliminary data.</text>
</comment>